<evidence type="ECO:0000313" key="5">
    <source>
        <dbReference type="EMBL" id="KAF9322217.1"/>
    </source>
</evidence>
<comment type="caution">
    <text evidence="5">The sequence shown here is derived from an EMBL/GenBank/DDBJ whole genome shotgun (WGS) entry which is preliminary data.</text>
</comment>
<dbReference type="SUPFAM" id="SSF51905">
    <property type="entry name" value="FAD/NAD(P)-binding domain"/>
    <property type="match status" value="1"/>
</dbReference>
<organism evidence="5 6">
    <name type="scientific">Podila minutissima</name>
    <dbReference type="NCBI Taxonomy" id="64525"/>
    <lineage>
        <taxon>Eukaryota</taxon>
        <taxon>Fungi</taxon>
        <taxon>Fungi incertae sedis</taxon>
        <taxon>Mucoromycota</taxon>
        <taxon>Mortierellomycotina</taxon>
        <taxon>Mortierellomycetes</taxon>
        <taxon>Mortierellales</taxon>
        <taxon>Mortierellaceae</taxon>
        <taxon>Podila</taxon>
    </lineage>
</organism>
<feature type="domain" description="FAD-binding" evidence="4">
    <location>
        <begin position="93"/>
        <end position="195"/>
    </location>
</feature>
<protein>
    <recommendedName>
        <fullName evidence="4">FAD-binding domain-containing protein</fullName>
    </recommendedName>
</protein>
<name>A0A9P5SCR2_9FUNG</name>
<dbReference type="GO" id="GO:0016709">
    <property type="term" value="F:oxidoreductase activity, acting on paired donors, with incorporation or reduction of molecular oxygen, NAD(P)H as one donor, and incorporation of one atom of oxygen"/>
    <property type="evidence" value="ECO:0007669"/>
    <property type="project" value="UniProtKB-ARBA"/>
</dbReference>
<dbReference type="GO" id="GO:0071949">
    <property type="term" value="F:FAD binding"/>
    <property type="evidence" value="ECO:0007669"/>
    <property type="project" value="InterPro"/>
</dbReference>
<reference evidence="5" key="1">
    <citation type="journal article" date="2020" name="Fungal Divers.">
        <title>Resolving the Mortierellaceae phylogeny through synthesis of multi-gene phylogenetics and phylogenomics.</title>
        <authorList>
            <person name="Vandepol N."/>
            <person name="Liber J."/>
            <person name="Desiro A."/>
            <person name="Na H."/>
            <person name="Kennedy M."/>
            <person name="Barry K."/>
            <person name="Grigoriev I.V."/>
            <person name="Miller A.N."/>
            <person name="O'Donnell K."/>
            <person name="Stajich J.E."/>
            <person name="Bonito G."/>
        </authorList>
    </citation>
    <scope>NUCLEOTIDE SEQUENCE</scope>
    <source>
        <strain evidence="5">NVP1</strain>
    </source>
</reference>
<keyword evidence="6" id="KW-1185">Reference proteome</keyword>
<feature type="non-terminal residue" evidence="5">
    <location>
        <position position="262"/>
    </location>
</feature>
<evidence type="ECO:0000313" key="6">
    <source>
        <dbReference type="Proteomes" id="UP000696485"/>
    </source>
</evidence>
<evidence type="ECO:0000256" key="1">
    <source>
        <dbReference type="ARBA" id="ARBA00022630"/>
    </source>
</evidence>
<evidence type="ECO:0000256" key="3">
    <source>
        <dbReference type="ARBA" id="ARBA00023002"/>
    </source>
</evidence>
<dbReference type="Gene3D" id="3.30.9.10">
    <property type="entry name" value="D-Amino Acid Oxidase, subunit A, domain 2"/>
    <property type="match status" value="1"/>
</dbReference>
<dbReference type="Gene3D" id="3.50.50.60">
    <property type="entry name" value="FAD/NAD(P)-binding domain"/>
    <property type="match status" value="1"/>
</dbReference>
<gene>
    <name evidence="5" type="ORF">BG006_002453</name>
</gene>
<dbReference type="PANTHER" id="PTHR43004">
    <property type="entry name" value="TRK SYSTEM POTASSIUM UPTAKE PROTEIN"/>
    <property type="match status" value="1"/>
</dbReference>
<dbReference type="AlphaFoldDB" id="A0A9P5SCR2"/>
<dbReference type="Proteomes" id="UP000696485">
    <property type="component" value="Unassembled WGS sequence"/>
</dbReference>
<accession>A0A9P5SCR2</accession>
<dbReference type="InterPro" id="IPR036188">
    <property type="entry name" value="FAD/NAD-bd_sf"/>
</dbReference>
<evidence type="ECO:0000259" key="4">
    <source>
        <dbReference type="Pfam" id="PF01494"/>
    </source>
</evidence>
<keyword evidence="3" id="KW-0560">Oxidoreductase</keyword>
<proteinExistence type="predicted"/>
<dbReference type="Pfam" id="PF01494">
    <property type="entry name" value="FAD_binding_3"/>
    <property type="match status" value="1"/>
</dbReference>
<keyword evidence="2" id="KW-0274">FAD</keyword>
<dbReference type="EMBL" id="JAAAUY010001578">
    <property type="protein sequence ID" value="KAF9322217.1"/>
    <property type="molecule type" value="Genomic_DNA"/>
</dbReference>
<evidence type="ECO:0000256" key="2">
    <source>
        <dbReference type="ARBA" id="ARBA00022827"/>
    </source>
</evidence>
<keyword evidence="1" id="KW-0285">Flavoprotein</keyword>
<dbReference type="InterPro" id="IPR050641">
    <property type="entry name" value="RIFMO-like"/>
</dbReference>
<dbReference type="InterPro" id="IPR002938">
    <property type="entry name" value="FAD-bd"/>
</dbReference>
<dbReference type="PANTHER" id="PTHR43004:SF20">
    <property type="entry name" value="2-MONOOXYGENASE, PUTATIVE (AFU_ORTHOLOGUE AFUA_1G13660)-RELATED"/>
    <property type="match status" value="1"/>
</dbReference>
<dbReference type="PRINTS" id="PR00420">
    <property type="entry name" value="RNGMNOXGNASE"/>
</dbReference>
<sequence length="262" mass="29549">FTSQGAHLLDIHAYFGGKHTLVLPALHDTESECSYGLSLESSTWDKEDKEMRCTQCSYSKSVVQHKLNIGFLGKTLNNNIILVNCLQTKLDLKKLTLEMCQKLMEECAAPTKLQHKDPTWLTYYSVNEHLAEHFEFKDRISITGDATHVHSPTGDQGMNTGMQDSHNLAWRLGLVLDSMALESILKTYKVKRKVAALVHPIPPKQNRQQALVESCNFPQGSDNHGLGDSQSLVHGEIQPYLKDHFDTCKYLYQYVKTAADDV</sequence>